<dbReference type="EMBL" id="OW659496">
    <property type="protein sequence ID" value="CAH2760786.1"/>
    <property type="molecule type" value="Genomic_DNA"/>
</dbReference>
<dbReference type="Proteomes" id="UP001154095">
    <property type="component" value="Chromosome"/>
</dbReference>
<evidence type="ECO:0000313" key="5">
    <source>
        <dbReference type="Proteomes" id="UP001154111"/>
    </source>
</evidence>
<feature type="transmembrane region" description="Helical" evidence="1">
    <location>
        <begin position="265"/>
        <end position="289"/>
    </location>
</feature>
<keyword evidence="1" id="KW-0472">Membrane</keyword>
<evidence type="ECO:0000313" key="2">
    <source>
        <dbReference type="EMBL" id="CAH2760772.1"/>
    </source>
</evidence>
<keyword evidence="1" id="KW-0812">Transmembrane</keyword>
<dbReference type="EMBL" id="OW659477">
    <property type="protein sequence ID" value="CAH2760772.1"/>
    <property type="molecule type" value="Genomic_DNA"/>
</dbReference>
<keyword evidence="1" id="KW-1133">Transmembrane helix</keyword>
<dbReference type="InterPro" id="IPR011470">
    <property type="entry name" value="DUF1576"/>
</dbReference>
<name>A0AAU9VGP1_9FIRM</name>
<organism evidence="2 5">
    <name type="scientific">Erysipelothrix amsterdamensis</name>
    <dbReference type="NCBI Taxonomy" id="2929157"/>
    <lineage>
        <taxon>Bacteria</taxon>
        <taxon>Bacillati</taxon>
        <taxon>Bacillota</taxon>
        <taxon>Erysipelotrichia</taxon>
        <taxon>Erysipelotrichales</taxon>
        <taxon>Erysipelotrichaceae</taxon>
        <taxon>Erysipelothrix</taxon>
    </lineage>
</organism>
<evidence type="ECO:0000313" key="4">
    <source>
        <dbReference type="Proteomes" id="UP001154095"/>
    </source>
</evidence>
<feature type="transmembrane region" description="Helical" evidence="1">
    <location>
        <begin position="339"/>
        <end position="368"/>
    </location>
</feature>
<sequence>MRNQTNRLFLYLSVLLIGSAFVLDSPEAIFSGMIQIIVQSDILITDYFAIGGVGAALFNAGLITLVSVLIIMYSETEFSGSVIASIMLMLSFGLFGKNIVNIIPILIGTYLYALVTKEPYKDIVHISLLATSFSPIVSELMFVVNLPLYLRLFLSITVGLSIGFTIKPVARSLYKVHDGYSLANIGFAIGIMSTLYVSVMKSYGYVPYKRMIVTTQYTVPSAIVLSILFLLLFYIGWLSDHDAFKKYRQLLHETGHGDNDFYKKYGLGAVLINMSVNGFLALFFVLVVAKGALNGPNIGGILTIIGFSGAGKHWKNITPIFIGIYLGGLTKSWSLDQPAVLLGALFCTALAPIAGDFGFIWGVVAGFINSSVVLNSGSLHAGMNLYNTGFAVGIVAAVMVPVLRLFIPLKEQRSK</sequence>
<feature type="transmembrane region" description="Helical" evidence="1">
    <location>
        <begin position="86"/>
        <end position="111"/>
    </location>
</feature>
<reference evidence="2" key="1">
    <citation type="submission" date="2022-04" db="EMBL/GenBank/DDBJ databases">
        <authorList>
            <person name="Forde T."/>
        </authorList>
    </citation>
    <scope>NUCLEOTIDE SEQUENCE</scope>
    <source>
        <strain evidence="2">A18Y016a</strain>
        <strain evidence="3">A18Y020d</strain>
    </source>
</reference>
<evidence type="ECO:0000256" key="1">
    <source>
        <dbReference type="SAM" id="Phobius"/>
    </source>
</evidence>
<proteinExistence type="predicted"/>
<dbReference type="AlphaFoldDB" id="A0AAU9VGP1"/>
<dbReference type="Pfam" id="PF07613">
    <property type="entry name" value="DUF1576"/>
    <property type="match status" value="2"/>
</dbReference>
<feature type="transmembrane region" description="Helical" evidence="1">
    <location>
        <begin position="149"/>
        <end position="167"/>
    </location>
</feature>
<feature type="transmembrane region" description="Helical" evidence="1">
    <location>
        <begin position="47"/>
        <end position="74"/>
    </location>
</feature>
<dbReference type="RefSeq" id="WP_254007104.1">
    <property type="nucleotide sequence ID" value="NZ_OW659477.1"/>
</dbReference>
<feature type="transmembrane region" description="Helical" evidence="1">
    <location>
        <begin position="388"/>
        <end position="407"/>
    </location>
</feature>
<keyword evidence="4" id="KW-1185">Reference proteome</keyword>
<dbReference type="Proteomes" id="UP001154111">
    <property type="component" value="Chromosome"/>
</dbReference>
<feature type="transmembrane region" description="Helical" evidence="1">
    <location>
        <begin position="123"/>
        <end position="142"/>
    </location>
</feature>
<feature type="transmembrane region" description="Helical" evidence="1">
    <location>
        <begin position="217"/>
        <end position="237"/>
    </location>
</feature>
<feature type="transmembrane region" description="Helical" evidence="1">
    <location>
        <begin position="179"/>
        <end position="197"/>
    </location>
</feature>
<gene>
    <name evidence="2" type="ORF">ERYAMS2_00353</name>
    <name evidence="3" type="ORF">ERYAMS_00063</name>
</gene>
<evidence type="ECO:0000313" key="3">
    <source>
        <dbReference type="EMBL" id="CAH2760786.1"/>
    </source>
</evidence>
<protein>
    <submittedName>
        <fullName evidence="2">DUF1576 domain-containing protein</fullName>
    </submittedName>
</protein>
<accession>A0AAU9VGP1</accession>